<dbReference type="InterPro" id="IPR002178">
    <property type="entry name" value="PTS_EIIA_type-2_dom"/>
</dbReference>
<evidence type="ECO:0000256" key="3">
    <source>
        <dbReference type="ARBA" id="ARBA00022597"/>
    </source>
</evidence>
<reference evidence="7 8" key="1">
    <citation type="submission" date="2016-11" db="EMBL/GenBank/DDBJ databases">
        <authorList>
            <person name="Varghese N."/>
            <person name="Submissions S."/>
        </authorList>
    </citation>
    <scope>NUCLEOTIDE SEQUENCE [LARGE SCALE GENOMIC DNA]</scope>
    <source>
        <strain evidence="7 8">DSM 15287</strain>
    </source>
</reference>
<feature type="domain" description="PTS EIIA type-2" evidence="6">
    <location>
        <begin position="5"/>
        <end position="149"/>
    </location>
</feature>
<dbReference type="EMBL" id="FQZD01000010">
    <property type="protein sequence ID" value="SHJ00242.1"/>
    <property type="molecule type" value="Genomic_DNA"/>
</dbReference>
<dbReference type="Pfam" id="PF00359">
    <property type="entry name" value="PTS_EIIA_2"/>
    <property type="match status" value="1"/>
</dbReference>
<dbReference type="Proteomes" id="UP000322917">
    <property type="component" value="Unassembled WGS sequence"/>
</dbReference>
<evidence type="ECO:0000256" key="5">
    <source>
        <dbReference type="ARBA" id="ARBA00022683"/>
    </source>
</evidence>
<keyword evidence="3" id="KW-0762">Sugar transport</keyword>
<dbReference type="SUPFAM" id="SSF55804">
    <property type="entry name" value="Phoshotransferase/anion transport protein"/>
    <property type="match status" value="1"/>
</dbReference>
<evidence type="ECO:0000313" key="7">
    <source>
        <dbReference type="EMBL" id="SHJ00242.1"/>
    </source>
</evidence>
<dbReference type="InterPro" id="IPR004715">
    <property type="entry name" value="PTS_IIA_fruc"/>
</dbReference>
<keyword evidence="4" id="KW-0808">Transferase</keyword>
<evidence type="ECO:0000256" key="2">
    <source>
        <dbReference type="ARBA" id="ARBA00022553"/>
    </source>
</evidence>
<gene>
    <name evidence="7" type="ORF">SAMN02745170_01532</name>
</gene>
<keyword evidence="8" id="KW-1185">Reference proteome</keyword>
<keyword evidence="1" id="KW-0813">Transport</keyword>
<evidence type="ECO:0000259" key="6">
    <source>
        <dbReference type="PROSITE" id="PS51094"/>
    </source>
</evidence>
<dbReference type="InterPro" id="IPR051541">
    <property type="entry name" value="PTS_SugarTrans_NitroReg"/>
</dbReference>
<dbReference type="RefSeq" id="WP_149734328.1">
    <property type="nucleotide sequence ID" value="NZ_FQZD01000010.1"/>
</dbReference>
<dbReference type="OrthoDB" id="95460at2"/>
<protein>
    <submittedName>
        <fullName evidence="7">PTS system, nitrogen regulatory IIA component</fullName>
    </submittedName>
</protein>
<evidence type="ECO:0000256" key="1">
    <source>
        <dbReference type="ARBA" id="ARBA00022448"/>
    </source>
</evidence>
<proteinExistence type="predicted"/>
<keyword evidence="5" id="KW-0598">Phosphotransferase system</keyword>
<evidence type="ECO:0000256" key="4">
    <source>
        <dbReference type="ARBA" id="ARBA00022679"/>
    </source>
</evidence>
<dbReference type="GO" id="GO:0009401">
    <property type="term" value="P:phosphoenolpyruvate-dependent sugar phosphotransferase system"/>
    <property type="evidence" value="ECO:0007669"/>
    <property type="project" value="UniProtKB-KW"/>
</dbReference>
<dbReference type="InterPro" id="IPR016152">
    <property type="entry name" value="PTrfase/Anion_transptr"/>
</dbReference>
<dbReference type="CDD" id="cd00211">
    <property type="entry name" value="PTS_IIA_fru"/>
    <property type="match status" value="1"/>
</dbReference>
<name>A0A1M6FRC1_9FIRM</name>
<dbReference type="AlphaFoldDB" id="A0A1M6FRC1"/>
<dbReference type="PROSITE" id="PS51094">
    <property type="entry name" value="PTS_EIIA_TYPE_2"/>
    <property type="match status" value="1"/>
</dbReference>
<evidence type="ECO:0000313" key="8">
    <source>
        <dbReference type="Proteomes" id="UP000322917"/>
    </source>
</evidence>
<dbReference type="Gene3D" id="3.40.930.10">
    <property type="entry name" value="Mannitol-specific EII, Chain A"/>
    <property type="match status" value="1"/>
</dbReference>
<keyword evidence="2" id="KW-0597">Phosphoprotein</keyword>
<accession>A0A1M6FRC1</accession>
<dbReference type="PANTHER" id="PTHR47738">
    <property type="entry name" value="PTS SYSTEM FRUCTOSE-LIKE EIIA COMPONENT-RELATED"/>
    <property type="match status" value="1"/>
</dbReference>
<dbReference type="GO" id="GO:0016020">
    <property type="term" value="C:membrane"/>
    <property type="evidence" value="ECO:0007669"/>
    <property type="project" value="InterPro"/>
</dbReference>
<organism evidence="7 8">
    <name type="scientific">Propionispora hippei DSM 15287</name>
    <dbReference type="NCBI Taxonomy" id="1123003"/>
    <lineage>
        <taxon>Bacteria</taxon>
        <taxon>Bacillati</taxon>
        <taxon>Bacillota</taxon>
        <taxon>Negativicutes</taxon>
        <taxon>Selenomonadales</taxon>
        <taxon>Sporomusaceae</taxon>
        <taxon>Propionispora</taxon>
    </lineage>
</organism>
<dbReference type="NCBIfam" id="TIGR00848">
    <property type="entry name" value="fruA"/>
    <property type="match status" value="1"/>
</dbReference>
<sequence>MKTKELLALDCIVLHVEAKHKEEVWELLAERLQHSGVISTAEQFVEDVAARESMGTTGVGHGVSIPHAKSAAVDRAGLAIARLATPVDVNSLDGTKADLFFMVAAPLDGIDLNLQMLSTIARMIRHDSFLAALRTAPTAEEMLRIIGEQEEQLPK</sequence>
<dbReference type="GO" id="GO:0008982">
    <property type="term" value="F:protein-N(PI)-phosphohistidine-sugar phosphotransferase activity"/>
    <property type="evidence" value="ECO:0007669"/>
    <property type="project" value="InterPro"/>
</dbReference>